<evidence type="ECO:0000313" key="10">
    <source>
        <dbReference type="Proteomes" id="UP000076404"/>
    </source>
</evidence>
<dbReference type="GO" id="GO:0003677">
    <property type="term" value="F:DNA binding"/>
    <property type="evidence" value="ECO:0007669"/>
    <property type="project" value="UniProtKB-UniRule"/>
</dbReference>
<evidence type="ECO:0000313" key="9">
    <source>
        <dbReference type="EMBL" id="AMW04221.1"/>
    </source>
</evidence>
<dbReference type="Gene3D" id="3.30.70.980">
    <property type="match status" value="2"/>
</dbReference>
<sequence length="247" mass="26719">MAGHSKWKTIKRAKAATDKKRGSLFTRLIREITMAAKLGGGDPGGNPRLRTAIDNAKAVSMPKDNIERGIKKGTGELEGAEYTEVLYEAYGPGGVAIMIAAVTDNPTRTVADVRHKLSRNHGNMGTSNSVAFMFDRKGQMSVSAEGVNEDVLIEAALEAGADDVVREDDQFTITTEPAALHAVKEGLESKKYKVEDAELAWVPKNTVKVEGENAANLLKLLEALEELDDVQKVDANFEMDESAMAED</sequence>
<feature type="domain" description="TACO1/YebC-like second and third" evidence="7">
    <location>
        <begin position="82"/>
        <end position="237"/>
    </location>
</feature>
<dbReference type="InterPro" id="IPR049083">
    <property type="entry name" value="TACO1_YebC_N"/>
</dbReference>
<accession>A0A143BHZ6</accession>
<dbReference type="InterPro" id="IPR048300">
    <property type="entry name" value="TACO1_YebC-like_2nd/3rd_dom"/>
</dbReference>
<dbReference type="Gene3D" id="1.10.10.200">
    <property type="match status" value="1"/>
</dbReference>
<protein>
    <recommendedName>
        <fullName evidence="6">Probable transcriptional regulatory protein GEMMAAP_03960</fullName>
    </recommendedName>
</protein>
<dbReference type="SUPFAM" id="SSF75625">
    <property type="entry name" value="YebC-like"/>
    <property type="match status" value="1"/>
</dbReference>
<evidence type="ECO:0000259" key="7">
    <source>
        <dbReference type="Pfam" id="PF01709"/>
    </source>
</evidence>
<dbReference type="NCBIfam" id="NF001030">
    <property type="entry name" value="PRK00110.1"/>
    <property type="match status" value="1"/>
</dbReference>
<evidence type="ECO:0000259" key="8">
    <source>
        <dbReference type="Pfam" id="PF20772"/>
    </source>
</evidence>
<dbReference type="Pfam" id="PF20772">
    <property type="entry name" value="TACO1_YebC_N"/>
    <property type="match status" value="1"/>
</dbReference>
<dbReference type="NCBIfam" id="NF009044">
    <property type="entry name" value="PRK12378.1"/>
    <property type="match status" value="1"/>
</dbReference>
<keyword evidence="10" id="KW-1185">Reference proteome</keyword>
<keyword evidence="5 6" id="KW-0804">Transcription</keyword>
<dbReference type="FunFam" id="1.10.10.200:FF:000002">
    <property type="entry name" value="Probable transcriptional regulatory protein CLM62_37755"/>
    <property type="match status" value="1"/>
</dbReference>
<dbReference type="InterPro" id="IPR026564">
    <property type="entry name" value="Transcrip_reg_TACO1-like_dom3"/>
</dbReference>
<dbReference type="OrthoDB" id="9781053at2"/>
<dbReference type="PANTHER" id="PTHR12532:SF6">
    <property type="entry name" value="TRANSCRIPTIONAL REGULATORY PROTEIN YEBC-RELATED"/>
    <property type="match status" value="1"/>
</dbReference>
<feature type="domain" description="TACO1/YebC-like N-terminal" evidence="8">
    <location>
        <begin position="5"/>
        <end position="76"/>
    </location>
</feature>
<dbReference type="NCBIfam" id="TIGR01033">
    <property type="entry name" value="YebC/PmpR family DNA-binding transcriptional regulator"/>
    <property type="match status" value="1"/>
</dbReference>
<dbReference type="PANTHER" id="PTHR12532">
    <property type="entry name" value="TRANSLATIONAL ACTIVATOR OF CYTOCHROME C OXIDASE 1"/>
    <property type="match status" value="1"/>
</dbReference>
<dbReference type="InterPro" id="IPR017856">
    <property type="entry name" value="Integrase-like_N"/>
</dbReference>
<proteinExistence type="inferred from homology"/>
<reference evidence="9 10" key="2">
    <citation type="journal article" date="2016" name="Environ. Microbiol. Rep.">
        <title>Metagenomic evidence for the presence of phototrophic Gemmatimonadetes bacteria in diverse environments.</title>
        <authorList>
            <person name="Zeng Y."/>
            <person name="Baumbach J."/>
            <person name="Barbosa E.G."/>
            <person name="Azevedo V."/>
            <person name="Zhang C."/>
            <person name="Koblizek M."/>
        </authorList>
    </citation>
    <scope>NUCLEOTIDE SEQUENCE [LARGE SCALE GENOMIC DNA]</scope>
    <source>
        <strain evidence="9 10">AP64</strain>
    </source>
</reference>
<dbReference type="Proteomes" id="UP000076404">
    <property type="component" value="Chromosome"/>
</dbReference>
<keyword evidence="4 6" id="KW-0238">DNA-binding</keyword>
<evidence type="ECO:0000256" key="3">
    <source>
        <dbReference type="ARBA" id="ARBA00023015"/>
    </source>
</evidence>
<evidence type="ECO:0000256" key="4">
    <source>
        <dbReference type="ARBA" id="ARBA00023125"/>
    </source>
</evidence>
<dbReference type="FunFam" id="3.30.70.980:FF:000002">
    <property type="entry name" value="Probable transcriptional regulatory protein YebC"/>
    <property type="match status" value="1"/>
</dbReference>
<evidence type="ECO:0000256" key="1">
    <source>
        <dbReference type="ARBA" id="ARBA00008724"/>
    </source>
</evidence>
<evidence type="ECO:0000256" key="6">
    <source>
        <dbReference type="HAMAP-Rule" id="MF_00693"/>
    </source>
</evidence>
<keyword evidence="2 6" id="KW-0963">Cytoplasm</keyword>
<comment type="similarity">
    <text evidence="1 6">Belongs to the TACO1 family.</text>
</comment>
<reference evidence="9 10" key="1">
    <citation type="journal article" date="2014" name="Proc. Natl. Acad. Sci. U.S.A.">
        <title>Functional type 2 photosynthetic reaction centers found in the rare bacterial phylum Gemmatimonadetes.</title>
        <authorList>
            <person name="Zeng Y."/>
            <person name="Feng F."/>
            <person name="Medova H."/>
            <person name="Dean J."/>
            <person name="Koblizek M."/>
        </authorList>
    </citation>
    <scope>NUCLEOTIDE SEQUENCE [LARGE SCALE GENOMIC DNA]</scope>
    <source>
        <strain evidence="9 10">AP64</strain>
    </source>
</reference>
<dbReference type="EMBL" id="CP011454">
    <property type="protein sequence ID" value="AMW04221.1"/>
    <property type="molecule type" value="Genomic_DNA"/>
</dbReference>
<name>A0A143BHZ6_9BACT</name>
<gene>
    <name evidence="9" type="ORF">GEMMAAP_03960</name>
</gene>
<evidence type="ECO:0000256" key="5">
    <source>
        <dbReference type="ARBA" id="ARBA00023163"/>
    </source>
</evidence>
<dbReference type="GO" id="GO:0005829">
    <property type="term" value="C:cytosol"/>
    <property type="evidence" value="ECO:0007669"/>
    <property type="project" value="TreeGrafter"/>
</dbReference>
<dbReference type="AlphaFoldDB" id="A0A143BHZ6"/>
<dbReference type="STRING" id="1379270.GEMMAAP_03960"/>
<dbReference type="InterPro" id="IPR002876">
    <property type="entry name" value="Transcrip_reg_TACO1-like"/>
</dbReference>
<dbReference type="Pfam" id="PF01709">
    <property type="entry name" value="Transcrip_reg"/>
    <property type="match status" value="1"/>
</dbReference>
<dbReference type="KEGG" id="gph:GEMMAAP_03960"/>
<dbReference type="GO" id="GO:0006355">
    <property type="term" value="P:regulation of DNA-templated transcription"/>
    <property type="evidence" value="ECO:0007669"/>
    <property type="project" value="UniProtKB-UniRule"/>
</dbReference>
<dbReference type="InterPro" id="IPR029072">
    <property type="entry name" value="YebC-like"/>
</dbReference>
<organism evidence="9 10">
    <name type="scientific">Gemmatimonas phototrophica</name>
    <dbReference type="NCBI Taxonomy" id="1379270"/>
    <lineage>
        <taxon>Bacteria</taxon>
        <taxon>Pseudomonadati</taxon>
        <taxon>Gemmatimonadota</taxon>
        <taxon>Gemmatimonadia</taxon>
        <taxon>Gemmatimonadales</taxon>
        <taxon>Gemmatimonadaceae</taxon>
        <taxon>Gemmatimonas</taxon>
    </lineage>
</organism>
<comment type="subcellular location">
    <subcellularLocation>
        <location evidence="6">Cytoplasm</location>
    </subcellularLocation>
</comment>
<evidence type="ECO:0000256" key="2">
    <source>
        <dbReference type="ARBA" id="ARBA00022490"/>
    </source>
</evidence>
<dbReference type="RefSeq" id="WP_026850142.1">
    <property type="nucleotide sequence ID" value="NZ_CP011454.1"/>
</dbReference>
<dbReference type="eggNOG" id="COG0217">
    <property type="taxonomic scope" value="Bacteria"/>
</dbReference>
<dbReference type="HAMAP" id="MF_00693">
    <property type="entry name" value="Transcrip_reg_TACO1"/>
    <property type="match status" value="1"/>
</dbReference>
<keyword evidence="3 6" id="KW-0805">Transcription regulation</keyword>